<organism evidence="2 3">
    <name type="scientific">Candidatus Fervidibacter japonicus</name>
    <dbReference type="NCBI Taxonomy" id="2035412"/>
    <lineage>
        <taxon>Bacteria</taxon>
        <taxon>Candidatus Fervidibacterota</taxon>
        <taxon>Candidatus Fervidibacter</taxon>
    </lineage>
</organism>
<feature type="transmembrane region" description="Helical" evidence="1">
    <location>
        <begin position="544"/>
        <end position="563"/>
    </location>
</feature>
<feature type="transmembrane region" description="Helical" evidence="1">
    <location>
        <begin position="351"/>
        <end position="369"/>
    </location>
</feature>
<feature type="transmembrane region" description="Helical" evidence="1">
    <location>
        <begin position="492"/>
        <end position="510"/>
    </location>
</feature>
<accession>A0A2H5X9V1</accession>
<sequence length="634" mass="69614">MHQSLRFIWLIGVWVAIVLAGWRWQIERRYRTVALTLDGAEVRMLCAISGRPLPALLTDLRQAGVTAVAVSAETLRDWIASGKVFVVSANPPTLAAPSLELLERLRRALMQQWGVTVAAAQRHGAMWFLTLPTADLLDLPLPLGLDRQLADAVRDAGLSVVARLPNPPGLTDRGVRFWMDEVRQCGAFAVMFDGEEVFGYRTMLDAAAQALRQTGCLVGILELTSQKGDRALAKGLADRVVRVHSVSPRELPNFTLPELIDRFTRAVRERNARLCYIRVPLHLKGDAVATARDYLSALRAAFEREGFELGQPSSLPAATAPVWLWWLVWLGATATGVGVLGCLFPMTHQRQWVVVGVLGTAGLALRWVAPLWAAKIGAFGLAVTAPLLAIWWGYQQTLRSADRWKRTASGVATCLTVLVACALMEAALLFDHRFWLKVDEFSGVKLSQLLPLLVVAALTLTQWWETAELPLRERWAVASDNLRALLAAPIRWGQAIGLLVAASVVAYWLMRTGNEPSVGVAAWELKLRALFEDVLIARPRFKEFLLGHPALVLAFFFLTGTHLEAKIGQWLLVPAVIGLASVMNTFSHAHSPIALSLLRTVHGIWLGVGLGVAIIGAMRWGAARRDRRVVVGAP</sequence>
<dbReference type="AlphaFoldDB" id="A0A2H5X9V1"/>
<comment type="caution">
    <text evidence="2">The sequence shown here is derived from an EMBL/GenBank/DDBJ whole genome shotgun (WGS) entry which is preliminary data.</text>
</comment>
<evidence type="ECO:0000256" key="1">
    <source>
        <dbReference type="SAM" id="Phobius"/>
    </source>
</evidence>
<dbReference type="Proteomes" id="UP000236173">
    <property type="component" value="Unassembled WGS sequence"/>
</dbReference>
<keyword evidence="1" id="KW-0472">Membrane</keyword>
<gene>
    <name evidence="2" type="ORF">HRbin17_00439</name>
</gene>
<dbReference type="InterPro" id="IPR043748">
    <property type="entry name" value="DUF5693"/>
</dbReference>
<dbReference type="Pfam" id="PF18949">
    <property type="entry name" value="DUF5693"/>
    <property type="match status" value="1"/>
</dbReference>
<proteinExistence type="predicted"/>
<name>A0A2H5X9V1_9BACT</name>
<feature type="transmembrane region" description="Helical" evidence="1">
    <location>
        <begin position="593"/>
        <end position="618"/>
    </location>
</feature>
<evidence type="ECO:0000313" key="2">
    <source>
        <dbReference type="EMBL" id="GBC97944.1"/>
    </source>
</evidence>
<keyword evidence="1" id="KW-1133">Transmembrane helix</keyword>
<feature type="transmembrane region" description="Helical" evidence="1">
    <location>
        <begin position="323"/>
        <end position="344"/>
    </location>
</feature>
<feature type="transmembrane region" description="Helical" evidence="1">
    <location>
        <begin position="375"/>
        <end position="394"/>
    </location>
</feature>
<keyword evidence="1" id="KW-0812">Transmembrane</keyword>
<protein>
    <submittedName>
        <fullName evidence="2">Uncharacterized protein</fullName>
    </submittedName>
</protein>
<evidence type="ECO:0000313" key="3">
    <source>
        <dbReference type="Proteomes" id="UP000236173"/>
    </source>
</evidence>
<reference evidence="3" key="1">
    <citation type="submission" date="2017-09" db="EMBL/GenBank/DDBJ databases">
        <title>Metaegenomics of thermophilic ammonia-oxidizing enrichment culture.</title>
        <authorList>
            <person name="Kato S."/>
            <person name="Suzuki K."/>
        </authorList>
    </citation>
    <scope>NUCLEOTIDE SEQUENCE [LARGE SCALE GENOMIC DNA]</scope>
</reference>
<feature type="transmembrane region" description="Helical" evidence="1">
    <location>
        <begin position="7"/>
        <end position="24"/>
    </location>
</feature>
<feature type="transmembrane region" description="Helical" evidence="1">
    <location>
        <begin position="406"/>
        <end position="430"/>
    </location>
</feature>
<dbReference type="EMBL" id="BEHT01000004">
    <property type="protein sequence ID" value="GBC97944.1"/>
    <property type="molecule type" value="Genomic_DNA"/>
</dbReference>